<dbReference type="Proteomes" id="UP000255317">
    <property type="component" value="Unassembled WGS sequence"/>
</dbReference>
<reference evidence="2 3" key="1">
    <citation type="submission" date="2018-07" db="EMBL/GenBank/DDBJ databases">
        <title>Genomic Encyclopedia of Type Strains, Phase IV (KMG-IV): sequencing the most valuable type-strain genomes for metagenomic binning, comparative biology and taxonomic classification.</title>
        <authorList>
            <person name="Goeker M."/>
        </authorList>
    </citation>
    <scope>NUCLEOTIDE SEQUENCE [LARGE SCALE GENOMIC DNA]</scope>
    <source>
        <strain evidence="2 3">DSM 101478</strain>
    </source>
</reference>
<sequence>MKKILAILLLCSLQSWGQNDFESRYFTMTATIESEMPTPALSAFMKKVQTSIYKKSLFSDFTNQHVTAQNFWQPVDMASSTSERTRTSSKVSMERLQAGFGRKPLYGYQTDGKTRVRNEVYRDQVYYAPIYDPYRPFYRNRNYSPYNVPTARRTTTIITIGGDN</sequence>
<proteinExistence type="predicted"/>
<gene>
    <name evidence="2" type="ORF">C8D94_102459</name>
</gene>
<evidence type="ECO:0000313" key="3">
    <source>
        <dbReference type="Proteomes" id="UP000255317"/>
    </source>
</evidence>
<feature type="signal peptide" evidence="1">
    <location>
        <begin position="1"/>
        <end position="17"/>
    </location>
</feature>
<dbReference type="EMBL" id="QRAO01000002">
    <property type="protein sequence ID" value="RDK87274.1"/>
    <property type="molecule type" value="Genomic_DNA"/>
</dbReference>
<accession>A0A370QFY2</accession>
<dbReference type="RefSeq" id="WP_115123461.1">
    <property type="nucleotide sequence ID" value="NZ_QRAO01000002.1"/>
</dbReference>
<dbReference type="OrthoDB" id="1443935at2"/>
<organism evidence="2 3">
    <name type="scientific">Marinirhabdus gelatinilytica</name>
    <dbReference type="NCBI Taxonomy" id="1703343"/>
    <lineage>
        <taxon>Bacteria</taxon>
        <taxon>Pseudomonadati</taxon>
        <taxon>Bacteroidota</taxon>
        <taxon>Flavobacteriia</taxon>
        <taxon>Flavobacteriales</taxon>
        <taxon>Flavobacteriaceae</taxon>
    </lineage>
</organism>
<keyword evidence="1" id="KW-0732">Signal</keyword>
<evidence type="ECO:0000313" key="2">
    <source>
        <dbReference type="EMBL" id="RDK87274.1"/>
    </source>
</evidence>
<protein>
    <submittedName>
        <fullName evidence="2">Uncharacterized protein</fullName>
    </submittedName>
</protein>
<dbReference type="AlphaFoldDB" id="A0A370QFY2"/>
<evidence type="ECO:0000256" key="1">
    <source>
        <dbReference type="SAM" id="SignalP"/>
    </source>
</evidence>
<name>A0A370QFY2_9FLAO</name>
<comment type="caution">
    <text evidence="2">The sequence shown here is derived from an EMBL/GenBank/DDBJ whole genome shotgun (WGS) entry which is preliminary data.</text>
</comment>
<keyword evidence="3" id="KW-1185">Reference proteome</keyword>
<feature type="chain" id="PRO_5016736481" evidence="1">
    <location>
        <begin position="18"/>
        <end position="164"/>
    </location>
</feature>